<organism evidence="2">
    <name type="scientific">Anopheles sinensis</name>
    <name type="common">Mosquito</name>
    <dbReference type="NCBI Taxonomy" id="74873"/>
    <lineage>
        <taxon>Eukaryota</taxon>
        <taxon>Metazoa</taxon>
        <taxon>Ecdysozoa</taxon>
        <taxon>Arthropoda</taxon>
        <taxon>Hexapoda</taxon>
        <taxon>Insecta</taxon>
        <taxon>Pterygota</taxon>
        <taxon>Neoptera</taxon>
        <taxon>Endopterygota</taxon>
        <taxon>Diptera</taxon>
        <taxon>Nematocera</taxon>
        <taxon>Culicoidea</taxon>
        <taxon>Culicidae</taxon>
        <taxon>Anophelinae</taxon>
        <taxon>Anopheles</taxon>
    </lineage>
</organism>
<keyword evidence="4" id="KW-1185">Reference proteome</keyword>
<feature type="region of interest" description="Disordered" evidence="1">
    <location>
        <begin position="1"/>
        <end position="39"/>
    </location>
</feature>
<reference evidence="3" key="2">
    <citation type="submission" date="2020-05" db="UniProtKB">
        <authorList>
            <consortium name="EnsemblMetazoa"/>
        </authorList>
    </citation>
    <scope>IDENTIFICATION</scope>
</reference>
<sequence length="178" mass="19542">MRLGNSDRRSSLAVLAAGKSSGTCSDDTRRNREAKGEGYLRPPAKCVLDDLAHDDDDDDDARRKGFVLFIWSSSIMVACGKQPDRERERQNLPRLPEARTCECGINCSPHIPTGLRAHVWHPLTDASTSRDATAADIPHSGSPGSVAVASTTYIMSPRWLWTRPGRTVYIGVWPQTPA</sequence>
<evidence type="ECO:0000256" key="1">
    <source>
        <dbReference type="SAM" id="MobiDB-lite"/>
    </source>
</evidence>
<dbReference type="VEuPathDB" id="VectorBase:ASIC010710"/>
<evidence type="ECO:0000313" key="2">
    <source>
        <dbReference type="EMBL" id="KFB43036.1"/>
    </source>
</evidence>
<gene>
    <name evidence="2" type="ORF">ZHAS_00010710</name>
</gene>
<feature type="compositionally biased region" description="Basic and acidic residues" evidence="1">
    <location>
        <begin position="26"/>
        <end position="38"/>
    </location>
</feature>
<dbReference type="Proteomes" id="UP000030765">
    <property type="component" value="Unassembled WGS sequence"/>
</dbReference>
<protein>
    <submittedName>
        <fullName evidence="2 3">Pb-fam-2 protein</fullName>
    </submittedName>
</protein>
<dbReference type="AlphaFoldDB" id="A0A084VYJ2"/>
<dbReference type="EnsemblMetazoa" id="ASIC010710-RA">
    <property type="protein sequence ID" value="ASIC010710-PA"/>
    <property type="gene ID" value="ASIC010710"/>
</dbReference>
<proteinExistence type="predicted"/>
<dbReference type="EMBL" id="ATLV01018370">
    <property type="status" value="NOT_ANNOTATED_CDS"/>
    <property type="molecule type" value="Genomic_DNA"/>
</dbReference>
<evidence type="ECO:0000313" key="4">
    <source>
        <dbReference type="Proteomes" id="UP000030765"/>
    </source>
</evidence>
<name>A0A084VYJ2_ANOSI</name>
<accession>A0A084VYJ2</accession>
<evidence type="ECO:0000313" key="3">
    <source>
        <dbReference type="EnsemblMetazoa" id="ASIC010710-PA"/>
    </source>
</evidence>
<reference evidence="2 4" key="1">
    <citation type="journal article" date="2014" name="BMC Genomics">
        <title>Genome sequence of Anopheles sinensis provides insight into genetics basis of mosquito competence for malaria parasites.</title>
        <authorList>
            <person name="Zhou D."/>
            <person name="Zhang D."/>
            <person name="Ding G."/>
            <person name="Shi L."/>
            <person name="Hou Q."/>
            <person name="Ye Y."/>
            <person name="Xu Y."/>
            <person name="Zhou H."/>
            <person name="Xiong C."/>
            <person name="Li S."/>
            <person name="Yu J."/>
            <person name="Hong S."/>
            <person name="Yu X."/>
            <person name="Zou P."/>
            <person name="Chen C."/>
            <person name="Chang X."/>
            <person name="Wang W."/>
            <person name="Lv Y."/>
            <person name="Sun Y."/>
            <person name="Ma L."/>
            <person name="Shen B."/>
            <person name="Zhu C."/>
        </authorList>
    </citation>
    <scope>NUCLEOTIDE SEQUENCE [LARGE SCALE GENOMIC DNA]</scope>
</reference>
<feature type="compositionally biased region" description="Basic and acidic residues" evidence="1">
    <location>
        <begin position="1"/>
        <end position="10"/>
    </location>
</feature>
<dbReference type="EMBL" id="KE525231">
    <property type="protein sequence ID" value="KFB43036.1"/>
    <property type="molecule type" value="Genomic_DNA"/>
</dbReference>